<evidence type="ECO:0000256" key="4">
    <source>
        <dbReference type="ARBA" id="ARBA00022679"/>
    </source>
</evidence>
<dbReference type="FunFam" id="3.40.640.10:FF:000033">
    <property type="entry name" value="Aspartate aminotransferase"/>
    <property type="match status" value="1"/>
</dbReference>
<sequence length="401" mass="44007">MLSQRIQTLSSSMTIAITTLALELKAEGKDILSFSPGEPDFDTPQAIKESAKKAIDNGQTRYTAIPGTPELLKAVAGKLKRDNNLEYSTKQIQTNNGAKHSLFNLFQALIDDGDEVIIPSPYWVTYPEVVKYSGGKAIIIETDDTTGFKITPQQLKDAITDKTKALILTTPSNPTGAVYSKEELEGLAEVLKGTDVLVISDEMYEKLVYDGIKFTATASISNDMFQRTITVNGLSKSAAMTGWRFGYLATANTELVAVMNKLQSQSTSNISSITQAAAITGLDGTIDVVVEEMRVEFQTRRDEAVESINKIDGLSVASPDGAFYLFINIKGVTNDSMEFAKRLLEEEGVAIIPGIAFGSEGYIRFSFATNIENIREGIKRIERFIKDNYTPHMSDMIKIEN</sequence>
<organism evidence="7">
    <name type="scientific">hydrothermal vent metagenome</name>
    <dbReference type="NCBI Taxonomy" id="652676"/>
    <lineage>
        <taxon>unclassified sequences</taxon>
        <taxon>metagenomes</taxon>
        <taxon>ecological metagenomes</taxon>
    </lineage>
</organism>
<comment type="cofactor">
    <cofactor evidence="1">
        <name>pyridoxal 5'-phosphate</name>
        <dbReference type="ChEBI" id="CHEBI:597326"/>
    </cofactor>
</comment>
<dbReference type="PANTHER" id="PTHR46383:SF1">
    <property type="entry name" value="ASPARTATE AMINOTRANSFERASE"/>
    <property type="match status" value="1"/>
</dbReference>
<evidence type="ECO:0000256" key="3">
    <source>
        <dbReference type="ARBA" id="ARBA00022576"/>
    </source>
</evidence>
<evidence type="ECO:0000313" key="7">
    <source>
        <dbReference type="EMBL" id="SFV52173.1"/>
    </source>
</evidence>
<dbReference type="Gene3D" id="3.40.640.10">
    <property type="entry name" value="Type I PLP-dependent aspartate aminotransferase-like (Major domain)"/>
    <property type="match status" value="1"/>
</dbReference>
<dbReference type="SUPFAM" id="SSF53383">
    <property type="entry name" value="PLP-dependent transferases"/>
    <property type="match status" value="1"/>
</dbReference>
<dbReference type="PRINTS" id="PR00753">
    <property type="entry name" value="ACCSYNTHASE"/>
</dbReference>
<evidence type="ECO:0000256" key="2">
    <source>
        <dbReference type="ARBA" id="ARBA00007441"/>
    </source>
</evidence>
<feature type="domain" description="Aminotransferase class I/classII large" evidence="6">
    <location>
        <begin position="30"/>
        <end position="381"/>
    </location>
</feature>
<dbReference type="InterPro" id="IPR050596">
    <property type="entry name" value="AspAT/PAT-like"/>
</dbReference>
<dbReference type="EMBL" id="FPHE01000029">
    <property type="protein sequence ID" value="SFV52173.1"/>
    <property type="molecule type" value="Genomic_DNA"/>
</dbReference>
<name>A0A1W1BF94_9ZZZZ</name>
<dbReference type="GO" id="GO:0030170">
    <property type="term" value="F:pyridoxal phosphate binding"/>
    <property type="evidence" value="ECO:0007669"/>
    <property type="project" value="InterPro"/>
</dbReference>
<dbReference type="Pfam" id="PF00155">
    <property type="entry name" value="Aminotran_1_2"/>
    <property type="match status" value="1"/>
</dbReference>
<reference evidence="7" key="1">
    <citation type="submission" date="2016-10" db="EMBL/GenBank/DDBJ databases">
        <authorList>
            <person name="de Groot N.N."/>
        </authorList>
    </citation>
    <scope>NUCLEOTIDE SEQUENCE</scope>
</reference>
<dbReference type="AlphaFoldDB" id="A0A1W1BF94"/>
<dbReference type="InterPro" id="IPR015424">
    <property type="entry name" value="PyrdxlP-dep_Trfase"/>
</dbReference>
<dbReference type="InterPro" id="IPR015421">
    <property type="entry name" value="PyrdxlP-dep_Trfase_major"/>
</dbReference>
<keyword evidence="4 7" id="KW-0808">Transferase</keyword>
<keyword evidence="3 7" id="KW-0032">Aminotransferase</keyword>
<keyword evidence="5" id="KW-0663">Pyridoxal phosphate</keyword>
<comment type="similarity">
    <text evidence="2">Belongs to the class-I pyridoxal-phosphate-dependent aminotransferase family.</text>
</comment>
<dbReference type="Gene3D" id="3.90.1150.10">
    <property type="entry name" value="Aspartate Aminotransferase, domain 1"/>
    <property type="match status" value="1"/>
</dbReference>
<evidence type="ECO:0000259" key="6">
    <source>
        <dbReference type="Pfam" id="PF00155"/>
    </source>
</evidence>
<dbReference type="InterPro" id="IPR004839">
    <property type="entry name" value="Aminotransferase_I/II_large"/>
</dbReference>
<gene>
    <name evidence="7" type="ORF">MNB_SV-12-464</name>
</gene>
<protein>
    <submittedName>
        <fullName evidence="7">Aspartate aminotransferase</fullName>
        <ecNumber evidence="7">2.6.1.1</ecNumber>
    </submittedName>
</protein>
<dbReference type="PANTHER" id="PTHR46383">
    <property type="entry name" value="ASPARTATE AMINOTRANSFERASE"/>
    <property type="match status" value="1"/>
</dbReference>
<dbReference type="InterPro" id="IPR015422">
    <property type="entry name" value="PyrdxlP-dep_Trfase_small"/>
</dbReference>
<dbReference type="EC" id="2.6.1.1" evidence="7"/>
<dbReference type="GO" id="GO:0006520">
    <property type="term" value="P:amino acid metabolic process"/>
    <property type="evidence" value="ECO:0007669"/>
    <property type="project" value="InterPro"/>
</dbReference>
<dbReference type="CDD" id="cd00609">
    <property type="entry name" value="AAT_like"/>
    <property type="match status" value="1"/>
</dbReference>
<dbReference type="GO" id="GO:0004069">
    <property type="term" value="F:L-aspartate:2-oxoglutarate aminotransferase activity"/>
    <property type="evidence" value="ECO:0007669"/>
    <property type="project" value="UniProtKB-EC"/>
</dbReference>
<evidence type="ECO:0000256" key="1">
    <source>
        <dbReference type="ARBA" id="ARBA00001933"/>
    </source>
</evidence>
<accession>A0A1W1BF94</accession>
<evidence type="ECO:0000256" key="5">
    <source>
        <dbReference type="ARBA" id="ARBA00022898"/>
    </source>
</evidence>
<proteinExistence type="inferred from homology"/>